<keyword evidence="6" id="KW-0804">Transcription</keyword>
<dbReference type="OrthoDB" id="9802426at2"/>
<dbReference type="InterPro" id="IPR036388">
    <property type="entry name" value="WH-like_DNA-bd_sf"/>
</dbReference>
<comment type="function">
    <text evidence="7">May play the central regulatory role in sporulation. It may be an element of the effector pathway responsible for the activation of sporulation genes in response to nutritional stress. Spo0A may act in concert with spo0H (a sigma factor) to control the expression of some genes that are critical to the sporulation process.</text>
</comment>
<dbReference type="Proteomes" id="UP000003860">
    <property type="component" value="Unassembled WGS sequence"/>
</dbReference>
<evidence type="ECO:0000256" key="1">
    <source>
        <dbReference type="ARBA" id="ARBA00018672"/>
    </source>
</evidence>
<name>F1TDB8_9FIRM</name>
<sequence>MKDKLIYIADMYNDALQLLKQNLESYNFDVKVFDNGDKLVINCIKLKPDFVIMDINLHGIDGLEVCRKLRQECNTRDIPIIFLTEKKDEFDVLLGLEVGADDYMVKPFSIRELHSRIKAIWRRTRFNRAKELDNIKLNNLIFDIQGRTVSNGNISIKFPQKEFELLMFMIINKGKVLNRNYIIKQIWGSDRYNDSRTLDVHIRYLRKKLDVLDNKHLYIESIRKSGYRFIDKKVDDKVG</sequence>
<dbReference type="Gene3D" id="1.10.10.10">
    <property type="entry name" value="Winged helix-like DNA-binding domain superfamily/Winged helix DNA-binding domain"/>
    <property type="match status" value="1"/>
</dbReference>
<dbReference type="CDD" id="cd00383">
    <property type="entry name" value="trans_reg_C"/>
    <property type="match status" value="1"/>
</dbReference>
<evidence type="ECO:0000259" key="10">
    <source>
        <dbReference type="PROSITE" id="PS50110"/>
    </source>
</evidence>
<dbReference type="AlphaFoldDB" id="F1TDB8"/>
<dbReference type="RefSeq" id="WP_004619447.1">
    <property type="nucleotide sequence ID" value="NZ_ACXX02000007.1"/>
</dbReference>
<dbReference type="Gene3D" id="6.10.250.690">
    <property type="match status" value="1"/>
</dbReference>
<accession>F1TDB8</accession>
<evidence type="ECO:0000256" key="7">
    <source>
        <dbReference type="ARBA" id="ARBA00024867"/>
    </source>
</evidence>
<dbReference type="PROSITE" id="PS51755">
    <property type="entry name" value="OMPR_PHOB"/>
    <property type="match status" value="1"/>
</dbReference>
<evidence type="ECO:0000256" key="9">
    <source>
        <dbReference type="PROSITE-ProRule" id="PRU01091"/>
    </source>
</evidence>
<keyword evidence="4" id="KW-0805">Transcription regulation</keyword>
<dbReference type="STRING" id="588581.Cpap_1749"/>
<dbReference type="InterPro" id="IPR001789">
    <property type="entry name" value="Sig_transdc_resp-reg_receiver"/>
</dbReference>
<dbReference type="InterPro" id="IPR039420">
    <property type="entry name" value="WalR-like"/>
</dbReference>
<protein>
    <recommendedName>
        <fullName evidence="1">Stage 0 sporulation protein A homolog</fullName>
    </recommendedName>
</protein>
<evidence type="ECO:0000313" key="13">
    <source>
        <dbReference type="Proteomes" id="UP000003860"/>
    </source>
</evidence>
<keyword evidence="2 8" id="KW-0597">Phosphoprotein</keyword>
<dbReference type="PROSITE" id="PS50110">
    <property type="entry name" value="RESPONSE_REGULATORY"/>
    <property type="match status" value="1"/>
</dbReference>
<dbReference type="GO" id="GO:0000156">
    <property type="term" value="F:phosphorelay response regulator activity"/>
    <property type="evidence" value="ECO:0007669"/>
    <property type="project" value="TreeGrafter"/>
</dbReference>
<reference evidence="12" key="2">
    <citation type="submission" date="2011-01" db="EMBL/GenBank/DDBJ databases">
        <title>The Non-contiguous Finished genome of Clostridium papyrosolvens.</title>
        <authorList>
            <person name="Lucas S."/>
            <person name="Copeland A."/>
            <person name="Lapidus A."/>
            <person name="Cheng J.-F."/>
            <person name="Goodwin L."/>
            <person name="Pitluck S."/>
            <person name="Misra M."/>
            <person name="Chertkov O."/>
            <person name="Detter J.C."/>
            <person name="Han C."/>
            <person name="Tapia R."/>
            <person name="Land M."/>
            <person name="Hauser L."/>
            <person name="Kyrpides N."/>
            <person name="Ivanova N."/>
            <person name="Pagani I."/>
            <person name="Mouttaki H."/>
            <person name="He Z."/>
            <person name="Zhou J."/>
            <person name="Hemme C.L."/>
            <person name="Woyke T."/>
        </authorList>
    </citation>
    <scope>NUCLEOTIDE SEQUENCE [LARGE SCALE GENOMIC DNA]</scope>
    <source>
        <strain evidence="12">DSM 2782</strain>
    </source>
</reference>
<organism evidence="12 13">
    <name type="scientific">Ruminiclostridium papyrosolvens DSM 2782</name>
    <dbReference type="NCBI Taxonomy" id="588581"/>
    <lineage>
        <taxon>Bacteria</taxon>
        <taxon>Bacillati</taxon>
        <taxon>Bacillota</taxon>
        <taxon>Clostridia</taxon>
        <taxon>Eubacteriales</taxon>
        <taxon>Oscillospiraceae</taxon>
        <taxon>Ruminiclostridium</taxon>
    </lineage>
</organism>
<evidence type="ECO:0000256" key="5">
    <source>
        <dbReference type="ARBA" id="ARBA00023125"/>
    </source>
</evidence>
<feature type="modified residue" description="4-aspartylphosphate" evidence="8">
    <location>
        <position position="54"/>
    </location>
</feature>
<dbReference type="GO" id="GO:0005829">
    <property type="term" value="C:cytosol"/>
    <property type="evidence" value="ECO:0007669"/>
    <property type="project" value="TreeGrafter"/>
</dbReference>
<evidence type="ECO:0000256" key="3">
    <source>
        <dbReference type="ARBA" id="ARBA00023012"/>
    </source>
</evidence>
<evidence type="ECO:0000313" key="12">
    <source>
        <dbReference type="EMBL" id="EGD47556.1"/>
    </source>
</evidence>
<dbReference type="Pfam" id="PF00072">
    <property type="entry name" value="Response_reg"/>
    <property type="match status" value="1"/>
</dbReference>
<keyword evidence="3" id="KW-0902">Two-component regulatory system</keyword>
<feature type="DNA-binding region" description="OmpR/PhoB-type" evidence="9">
    <location>
        <begin position="132"/>
        <end position="231"/>
    </location>
</feature>
<evidence type="ECO:0000256" key="6">
    <source>
        <dbReference type="ARBA" id="ARBA00023163"/>
    </source>
</evidence>
<gene>
    <name evidence="12" type="ORF">Cpap_1749</name>
</gene>
<evidence type="ECO:0000256" key="8">
    <source>
        <dbReference type="PROSITE-ProRule" id="PRU00169"/>
    </source>
</evidence>
<feature type="domain" description="OmpR/PhoB-type" evidence="11">
    <location>
        <begin position="132"/>
        <end position="231"/>
    </location>
</feature>
<dbReference type="SMART" id="SM00448">
    <property type="entry name" value="REC"/>
    <property type="match status" value="1"/>
</dbReference>
<dbReference type="GO" id="GO:0006355">
    <property type="term" value="P:regulation of DNA-templated transcription"/>
    <property type="evidence" value="ECO:0007669"/>
    <property type="project" value="InterPro"/>
</dbReference>
<dbReference type="Pfam" id="PF00486">
    <property type="entry name" value="Trans_reg_C"/>
    <property type="match status" value="1"/>
</dbReference>
<dbReference type="InterPro" id="IPR011006">
    <property type="entry name" value="CheY-like_superfamily"/>
</dbReference>
<dbReference type="InterPro" id="IPR016032">
    <property type="entry name" value="Sig_transdc_resp-reg_C-effctor"/>
</dbReference>
<keyword evidence="13" id="KW-1185">Reference proteome</keyword>
<proteinExistence type="predicted"/>
<feature type="domain" description="Response regulatory" evidence="10">
    <location>
        <begin position="5"/>
        <end position="121"/>
    </location>
</feature>
<keyword evidence="5 9" id="KW-0238">DNA-binding</keyword>
<reference evidence="12" key="1">
    <citation type="submission" date="2009-07" db="EMBL/GenBank/DDBJ databases">
        <authorList>
            <consortium name="US DOE Joint Genome Institute (JGI-PGF)"/>
            <person name="Lucas S."/>
            <person name="Copeland A."/>
            <person name="Lapidus A."/>
            <person name="Glavina del Rio T."/>
            <person name="Tice H."/>
            <person name="Bruce D."/>
            <person name="Goodwin L."/>
            <person name="Pitluck S."/>
            <person name="Larimer F."/>
            <person name="Land M.L."/>
            <person name="Mouttaki H."/>
            <person name="He Z."/>
            <person name="Zhou J."/>
            <person name="Hemme C.L."/>
        </authorList>
    </citation>
    <scope>NUCLEOTIDE SEQUENCE [LARGE SCALE GENOMIC DNA]</scope>
    <source>
        <strain evidence="12">DSM 2782</strain>
    </source>
</reference>
<dbReference type="InterPro" id="IPR001867">
    <property type="entry name" value="OmpR/PhoB-type_DNA-bd"/>
</dbReference>
<dbReference type="SUPFAM" id="SSF46894">
    <property type="entry name" value="C-terminal effector domain of the bipartite response regulators"/>
    <property type="match status" value="1"/>
</dbReference>
<dbReference type="GO" id="GO:0000976">
    <property type="term" value="F:transcription cis-regulatory region binding"/>
    <property type="evidence" value="ECO:0007669"/>
    <property type="project" value="TreeGrafter"/>
</dbReference>
<dbReference type="eggNOG" id="COG0745">
    <property type="taxonomic scope" value="Bacteria"/>
</dbReference>
<evidence type="ECO:0000256" key="2">
    <source>
        <dbReference type="ARBA" id="ARBA00022553"/>
    </source>
</evidence>
<dbReference type="PANTHER" id="PTHR48111">
    <property type="entry name" value="REGULATOR OF RPOS"/>
    <property type="match status" value="1"/>
</dbReference>
<evidence type="ECO:0000259" key="11">
    <source>
        <dbReference type="PROSITE" id="PS51755"/>
    </source>
</evidence>
<dbReference type="SUPFAM" id="SSF52172">
    <property type="entry name" value="CheY-like"/>
    <property type="match status" value="1"/>
</dbReference>
<dbReference type="EMBL" id="ACXX02000007">
    <property type="protein sequence ID" value="EGD47556.1"/>
    <property type="molecule type" value="Genomic_DNA"/>
</dbReference>
<evidence type="ECO:0000256" key="4">
    <source>
        <dbReference type="ARBA" id="ARBA00023015"/>
    </source>
</evidence>
<dbReference type="PANTHER" id="PTHR48111:SF40">
    <property type="entry name" value="PHOSPHATE REGULON TRANSCRIPTIONAL REGULATORY PROTEIN PHOB"/>
    <property type="match status" value="1"/>
</dbReference>
<dbReference type="GO" id="GO:0032993">
    <property type="term" value="C:protein-DNA complex"/>
    <property type="evidence" value="ECO:0007669"/>
    <property type="project" value="TreeGrafter"/>
</dbReference>
<dbReference type="SMART" id="SM00862">
    <property type="entry name" value="Trans_reg_C"/>
    <property type="match status" value="1"/>
</dbReference>
<dbReference type="Gene3D" id="3.40.50.2300">
    <property type="match status" value="1"/>
</dbReference>
<comment type="caution">
    <text evidence="12">The sequence shown here is derived from an EMBL/GenBank/DDBJ whole genome shotgun (WGS) entry which is preliminary data.</text>
</comment>